<dbReference type="Gene3D" id="1.10.510.10">
    <property type="entry name" value="Transferase(Phosphotransferase) domain 1"/>
    <property type="match status" value="1"/>
</dbReference>
<evidence type="ECO:0000259" key="15">
    <source>
        <dbReference type="PROSITE" id="PS50011"/>
    </source>
</evidence>
<keyword evidence="5 13" id="KW-0812">Transmembrane</keyword>
<dbReference type="Proteomes" id="UP000321393">
    <property type="component" value="Unassembled WGS sequence"/>
</dbReference>
<dbReference type="SUPFAM" id="SSF49899">
    <property type="entry name" value="Concanavalin A-like lectins/glucanases"/>
    <property type="match status" value="1"/>
</dbReference>
<evidence type="ECO:0000256" key="5">
    <source>
        <dbReference type="ARBA" id="ARBA00022692"/>
    </source>
</evidence>
<keyword evidence="8" id="KW-0547">Nucleotide-binding</keyword>
<keyword evidence="16" id="KW-0418">Kinase</keyword>
<evidence type="ECO:0000256" key="14">
    <source>
        <dbReference type="SAM" id="SignalP"/>
    </source>
</evidence>
<comment type="similarity">
    <text evidence="4">In the C-terminal section; belongs to the protein kinase superfamily. Ser/Thr protein kinase family.</text>
</comment>
<dbReference type="PROSITE" id="PS00108">
    <property type="entry name" value="PROTEIN_KINASE_ST"/>
    <property type="match status" value="1"/>
</dbReference>
<dbReference type="Proteomes" id="UP000321947">
    <property type="component" value="Unassembled WGS sequence"/>
</dbReference>
<dbReference type="GO" id="GO:0005524">
    <property type="term" value="F:ATP binding"/>
    <property type="evidence" value="ECO:0007669"/>
    <property type="project" value="UniProtKB-KW"/>
</dbReference>
<dbReference type="GO" id="GO:0016020">
    <property type="term" value="C:membrane"/>
    <property type="evidence" value="ECO:0007669"/>
    <property type="project" value="UniProtKB-SubCell"/>
</dbReference>
<keyword evidence="6 14" id="KW-0732">Signal</keyword>
<dbReference type="EMBL" id="SSTD01003745">
    <property type="protein sequence ID" value="TYK25789.1"/>
    <property type="molecule type" value="Genomic_DNA"/>
</dbReference>
<dbReference type="Pfam" id="PF00139">
    <property type="entry name" value="Lectin_legB"/>
    <property type="match status" value="1"/>
</dbReference>
<dbReference type="FunFam" id="1.10.510.10:FF:000444">
    <property type="entry name" value="probable L-type lectin-domain containing receptor kinase S.5"/>
    <property type="match status" value="1"/>
</dbReference>
<dbReference type="FunFam" id="3.30.200.20:FF:000320">
    <property type="entry name" value="probable L-type lectin-domain containing receptor kinase S.5"/>
    <property type="match status" value="1"/>
</dbReference>
<dbReference type="SUPFAM" id="SSF56112">
    <property type="entry name" value="Protein kinase-like (PK-like)"/>
    <property type="match status" value="1"/>
</dbReference>
<evidence type="ECO:0000256" key="1">
    <source>
        <dbReference type="ARBA" id="ARBA00004479"/>
    </source>
</evidence>
<dbReference type="GO" id="GO:0006952">
    <property type="term" value="P:defense response"/>
    <property type="evidence" value="ECO:0007669"/>
    <property type="project" value="UniProtKB-ARBA"/>
</dbReference>
<feature type="domain" description="Protein kinase" evidence="15">
    <location>
        <begin position="354"/>
        <end position="629"/>
    </location>
</feature>
<organism evidence="16 18">
    <name type="scientific">Cucumis melo var. makuwa</name>
    <name type="common">Oriental melon</name>
    <dbReference type="NCBI Taxonomy" id="1194695"/>
    <lineage>
        <taxon>Eukaryota</taxon>
        <taxon>Viridiplantae</taxon>
        <taxon>Streptophyta</taxon>
        <taxon>Embryophyta</taxon>
        <taxon>Tracheophyta</taxon>
        <taxon>Spermatophyta</taxon>
        <taxon>Magnoliopsida</taxon>
        <taxon>eudicotyledons</taxon>
        <taxon>Gunneridae</taxon>
        <taxon>Pentapetalae</taxon>
        <taxon>rosids</taxon>
        <taxon>fabids</taxon>
        <taxon>Cucurbitales</taxon>
        <taxon>Cucurbitaceae</taxon>
        <taxon>Benincaseae</taxon>
        <taxon>Cucumis</taxon>
    </lineage>
</organism>
<accession>A0A5A7UUK4</accession>
<reference evidence="18 19" key="1">
    <citation type="submission" date="2019-08" db="EMBL/GenBank/DDBJ databases">
        <title>Draft genome sequences of two oriental melons (Cucumis melo L. var makuwa).</title>
        <authorList>
            <person name="Kwon S.-Y."/>
        </authorList>
    </citation>
    <scope>NUCLEOTIDE SEQUENCE [LARGE SCALE GENOMIC DNA]</scope>
    <source>
        <strain evidence="19">cv. Chang Bougi</strain>
        <strain evidence="18">cv. SW 3</strain>
        <tissue evidence="16">Leaf</tissue>
    </source>
</reference>
<feature type="chain" id="PRO_5042722284" evidence="14">
    <location>
        <begin position="28"/>
        <end position="771"/>
    </location>
</feature>
<evidence type="ECO:0000313" key="16">
    <source>
        <dbReference type="EMBL" id="KAA0059583.1"/>
    </source>
</evidence>
<dbReference type="GO" id="GO:0030246">
    <property type="term" value="F:carbohydrate binding"/>
    <property type="evidence" value="ECO:0007669"/>
    <property type="project" value="UniProtKB-KW"/>
</dbReference>
<comment type="similarity">
    <text evidence="2">Belongs to the leguminous lectin family.</text>
</comment>
<keyword evidence="12 16" id="KW-0675">Receptor</keyword>
<evidence type="ECO:0000256" key="10">
    <source>
        <dbReference type="ARBA" id="ARBA00022989"/>
    </source>
</evidence>
<evidence type="ECO:0000256" key="13">
    <source>
        <dbReference type="SAM" id="Phobius"/>
    </source>
</evidence>
<name>A0A5A7UUK4_CUCMM</name>
<keyword evidence="9" id="KW-0067">ATP-binding</keyword>
<dbReference type="InterPro" id="IPR000719">
    <property type="entry name" value="Prot_kinase_dom"/>
</dbReference>
<keyword evidence="10 13" id="KW-1133">Transmembrane helix</keyword>
<comment type="subcellular location">
    <subcellularLocation>
        <location evidence="1">Membrane</location>
        <topology evidence="1">Single-pass type I membrane protein</topology>
    </subcellularLocation>
</comment>
<keyword evidence="7 17" id="KW-0430">Lectin</keyword>
<dbReference type="Gene3D" id="2.60.120.200">
    <property type="match status" value="1"/>
</dbReference>
<dbReference type="CDD" id="cd06899">
    <property type="entry name" value="lectin_legume_LecRK_Arcelin_ConA"/>
    <property type="match status" value="1"/>
</dbReference>
<evidence type="ECO:0000256" key="12">
    <source>
        <dbReference type="ARBA" id="ARBA00023170"/>
    </source>
</evidence>
<evidence type="ECO:0000256" key="8">
    <source>
        <dbReference type="ARBA" id="ARBA00022741"/>
    </source>
</evidence>
<evidence type="ECO:0000256" key="7">
    <source>
        <dbReference type="ARBA" id="ARBA00022734"/>
    </source>
</evidence>
<dbReference type="Gene3D" id="3.30.200.20">
    <property type="entry name" value="Phosphorylase Kinase, domain 1"/>
    <property type="match status" value="1"/>
</dbReference>
<dbReference type="PROSITE" id="PS50011">
    <property type="entry name" value="PROTEIN_KINASE_DOM"/>
    <property type="match status" value="1"/>
</dbReference>
<evidence type="ECO:0000256" key="11">
    <source>
        <dbReference type="ARBA" id="ARBA00023136"/>
    </source>
</evidence>
<evidence type="ECO:0000256" key="2">
    <source>
        <dbReference type="ARBA" id="ARBA00007606"/>
    </source>
</evidence>
<dbReference type="AlphaFoldDB" id="A0A5A7UUK4"/>
<feature type="signal peptide" evidence="14">
    <location>
        <begin position="1"/>
        <end position="27"/>
    </location>
</feature>
<feature type="transmembrane region" description="Helical" evidence="13">
    <location>
        <begin position="288"/>
        <end position="312"/>
    </location>
</feature>
<dbReference type="InterPro" id="IPR001245">
    <property type="entry name" value="Ser-Thr/Tyr_kinase_cat_dom"/>
</dbReference>
<evidence type="ECO:0000256" key="3">
    <source>
        <dbReference type="ARBA" id="ARBA00008536"/>
    </source>
</evidence>
<dbReference type="OrthoDB" id="1913956at2759"/>
<dbReference type="Pfam" id="PF07714">
    <property type="entry name" value="PK_Tyr_Ser-Thr"/>
    <property type="match status" value="1"/>
</dbReference>
<evidence type="ECO:0000313" key="18">
    <source>
        <dbReference type="Proteomes" id="UP000321393"/>
    </source>
</evidence>
<dbReference type="PANTHER" id="PTHR27007">
    <property type="match status" value="1"/>
</dbReference>
<gene>
    <name evidence="17" type="ORF">E5676_scaffold640G00340</name>
    <name evidence="16" type="ORF">E6C27_scaffold54G00020</name>
</gene>
<evidence type="ECO:0000313" key="19">
    <source>
        <dbReference type="Proteomes" id="UP000321947"/>
    </source>
</evidence>
<dbReference type="GO" id="GO:0004672">
    <property type="term" value="F:protein kinase activity"/>
    <property type="evidence" value="ECO:0007669"/>
    <property type="project" value="InterPro"/>
</dbReference>
<proteinExistence type="inferred from homology"/>
<dbReference type="InterPro" id="IPR013320">
    <property type="entry name" value="ConA-like_dom_sf"/>
</dbReference>
<sequence>MFMCKRESSTFVVVVTSLVLLFGAVSSQPILERRFAYVGFNERMNNQDFTFTPSSSIDGGALQLTPDSQNEVVKLQNTSGRIMYNEPFKLWLDDIDKEEDIVASFSTYFYINIFRREEWNAGEGLAFLIAPTVDVPEQSWGQWMGLTNETIDGDDRNQIVAIEFDTEKQDFDPDNNHIGLNINSVKSRKTVPLKEAGIVLSPEIGTNHSIWVEYDGKAKLLQVYMSINKDPKPNKPLLNETVNLKQFVKQESFIGFSASTGSPEIQLNCVLEWTLDLERLPEKKNLTWLKILAGVGIPVLTIAILVGVWLFVGYRKKRTEHMDEESNVQGTLKRLPGMPREFKYKELKRATHNFHESMVLGNGGFGIVYKGVLQEKDRDITASSNSASRLEIAVKQFSRDSIKSKSDFLDELTIIHRLRHRNLVRLEGWCYEKGKLLLVYDFMPNGSLENHLYDVDEQNVLNWGHRYKILSGVASALHYLHNEYDQKVLHRDIKSSNILLDSEFNARLGDFGLARALDPERNSYADLHCGGVAGTMGYVAPECFHEGRATPESDVYGYGAVVLEVVCGKRPGAIVEDEQDQYSLIDWVWKLHREGHIEKAVDNQLGNDFVVDEARRLLLLGLACSHPVASERPQTQAILQILNGALPPPQVPPFKPVFMWPPMSSSSTSIEYVYLGSNSRCPERPLGCFCTMHNALIIIIKSSYSLCCQKHGEEDDLMHNDHNALHLCMKLQFFSVLPDNPTQCLESNEDPYSSGMDHGVQSGHSFQKFLV</sequence>
<evidence type="ECO:0000256" key="6">
    <source>
        <dbReference type="ARBA" id="ARBA00022729"/>
    </source>
</evidence>
<dbReference type="STRING" id="1194695.A0A5A7UUK4"/>
<comment type="similarity">
    <text evidence="3">In the N-terminal section; belongs to the leguminous lectin family.</text>
</comment>
<evidence type="ECO:0000256" key="9">
    <source>
        <dbReference type="ARBA" id="ARBA00022840"/>
    </source>
</evidence>
<evidence type="ECO:0000313" key="17">
    <source>
        <dbReference type="EMBL" id="TYK25789.1"/>
    </source>
</evidence>
<dbReference type="GO" id="GO:0051707">
    <property type="term" value="P:response to other organism"/>
    <property type="evidence" value="ECO:0007669"/>
    <property type="project" value="UniProtKB-ARBA"/>
</dbReference>
<protein>
    <submittedName>
        <fullName evidence="16 17">L-type lectin-domain containing receptor kinase S.5</fullName>
    </submittedName>
</protein>
<dbReference type="InterPro" id="IPR001220">
    <property type="entry name" value="Legume_lectin_dom"/>
</dbReference>
<dbReference type="InterPro" id="IPR050528">
    <property type="entry name" value="L-type_Lectin-RKs"/>
</dbReference>
<dbReference type="InterPro" id="IPR011009">
    <property type="entry name" value="Kinase-like_dom_sf"/>
</dbReference>
<evidence type="ECO:0000256" key="4">
    <source>
        <dbReference type="ARBA" id="ARBA00010217"/>
    </source>
</evidence>
<dbReference type="InterPro" id="IPR008271">
    <property type="entry name" value="Ser/Thr_kinase_AS"/>
</dbReference>
<keyword evidence="11 13" id="KW-0472">Membrane</keyword>
<keyword evidence="16" id="KW-0808">Transferase</keyword>
<dbReference type="SMART" id="SM00220">
    <property type="entry name" value="S_TKc"/>
    <property type="match status" value="1"/>
</dbReference>
<comment type="caution">
    <text evidence="16">The sequence shown here is derived from an EMBL/GenBank/DDBJ whole genome shotgun (WGS) entry which is preliminary data.</text>
</comment>
<dbReference type="EMBL" id="SSTE01006004">
    <property type="protein sequence ID" value="KAA0059583.1"/>
    <property type="molecule type" value="Genomic_DNA"/>
</dbReference>